<evidence type="ECO:0000256" key="3">
    <source>
        <dbReference type="ARBA" id="ARBA00022576"/>
    </source>
</evidence>
<dbReference type="OrthoDB" id="9804474at2"/>
<proteinExistence type="inferred from homology"/>
<protein>
    <recommendedName>
        <fullName evidence="6">alanine transaminase</fullName>
        <ecNumber evidence="6">2.6.1.2</ecNumber>
    </recommendedName>
</protein>
<keyword evidence="5" id="KW-0663">Pyridoxal phosphate</keyword>
<evidence type="ECO:0000313" key="9">
    <source>
        <dbReference type="Proteomes" id="UP000184171"/>
    </source>
</evidence>
<sequence length="434" mass="48717">MRNNIVHIGAGELTYEIRAIVDIAEKLKKLGIKTNMENIGDPVAKGEKIPDWIKGIVADLAMKDCSYGYCATKGVLETREFLAELTNKRGKTQITAEDIIFFNGLGDAIQKVYGLLKREARVLGPSPTYSTHSSAEGAHAGQKPVTYRLDPENNWYPDIDDMRLSIKYNPAISAILVINPDNPTGAVYPERILKEIIALCKEYDLFLICDEIYHNLCYNGTATRPISDLIGDLPAIAMKGISKEVPWPGARCGWIEVYNADKDPMFAKYVESILNSKMVEVCSTTLPQKAIPAILSHEEYPKYLEQRKSRYENYSNIAYNLLKEVPGLKVNRTNGAFYMSVVFEKGLLNSQQTLDIENAEVKQLVEELVNKEGCEADKRFVYYLLASTGICVVPISSFCTDERGFRITLLELDEKEFTQIFITIANAVTSYLRS</sequence>
<evidence type="ECO:0000313" key="8">
    <source>
        <dbReference type="EMBL" id="SHJ67970.1"/>
    </source>
</evidence>
<dbReference type="Gene3D" id="3.90.1150.10">
    <property type="entry name" value="Aspartate Aminotransferase, domain 1"/>
    <property type="match status" value="1"/>
</dbReference>
<dbReference type="GO" id="GO:0004021">
    <property type="term" value="F:L-alanine:2-oxoglutarate aminotransferase activity"/>
    <property type="evidence" value="ECO:0007669"/>
    <property type="project" value="UniProtKB-EC"/>
</dbReference>
<dbReference type="SUPFAM" id="SSF53383">
    <property type="entry name" value="PLP-dependent transferases"/>
    <property type="match status" value="1"/>
</dbReference>
<dbReference type="InterPro" id="IPR051926">
    <property type="entry name" value="Ala_Aminotransferase"/>
</dbReference>
<dbReference type="PANTHER" id="PTHR43488">
    <property type="entry name" value="GLUTAMATE-PYRUVATE AMINOTRANSFERASE ALAA"/>
    <property type="match status" value="1"/>
</dbReference>
<evidence type="ECO:0000256" key="2">
    <source>
        <dbReference type="ARBA" id="ARBA00007441"/>
    </source>
</evidence>
<dbReference type="InterPro" id="IPR015424">
    <property type="entry name" value="PyrdxlP-dep_Trfase"/>
</dbReference>
<evidence type="ECO:0000256" key="5">
    <source>
        <dbReference type="ARBA" id="ARBA00022898"/>
    </source>
</evidence>
<dbReference type="InterPro" id="IPR015421">
    <property type="entry name" value="PyrdxlP-dep_Trfase_major"/>
</dbReference>
<dbReference type="AlphaFoldDB" id="A0A1M6L9T9"/>
<dbReference type="EMBL" id="FQZT01000012">
    <property type="protein sequence ID" value="SHJ67970.1"/>
    <property type="molecule type" value="Genomic_DNA"/>
</dbReference>
<dbReference type="PANTHER" id="PTHR43488:SF2">
    <property type="entry name" value="GLUTAMATE-PYRUVATE AMINOTRANSFERASE ALAA"/>
    <property type="match status" value="1"/>
</dbReference>
<evidence type="ECO:0000256" key="4">
    <source>
        <dbReference type="ARBA" id="ARBA00022679"/>
    </source>
</evidence>
<accession>A0A1M6L9T9</accession>
<keyword evidence="9" id="KW-1185">Reference proteome</keyword>
<evidence type="ECO:0000259" key="7">
    <source>
        <dbReference type="Pfam" id="PF00155"/>
    </source>
</evidence>
<dbReference type="InterPro" id="IPR004839">
    <property type="entry name" value="Aminotransferase_I/II_large"/>
</dbReference>
<gene>
    <name evidence="8" type="ORF">SAMN02745165_02928</name>
</gene>
<dbReference type="Pfam" id="PF00155">
    <property type="entry name" value="Aminotran_1_2"/>
    <property type="match status" value="1"/>
</dbReference>
<dbReference type="NCBIfam" id="NF005334">
    <property type="entry name" value="PRK06855.1"/>
    <property type="match status" value="1"/>
</dbReference>
<dbReference type="EC" id="2.6.1.2" evidence="6"/>
<dbReference type="Gene3D" id="3.40.640.10">
    <property type="entry name" value="Type I PLP-dependent aspartate aminotransferase-like (Major domain)"/>
    <property type="match status" value="1"/>
</dbReference>
<reference evidence="8 9" key="1">
    <citation type="submission" date="2016-11" db="EMBL/GenBank/DDBJ databases">
        <authorList>
            <person name="Jaros S."/>
            <person name="Januszkiewicz K."/>
            <person name="Wedrychowicz H."/>
        </authorList>
    </citation>
    <scope>NUCLEOTIDE SEQUENCE [LARGE SCALE GENOMIC DNA]</scope>
    <source>
        <strain evidence="8 9">DSM 5091</strain>
    </source>
</reference>
<organism evidence="8 9">
    <name type="scientific">Malonomonas rubra DSM 5091</name>
    <dbReference type="NCBI Taxonomy" id="1122189"/>
    <lineage>
        <taxon>Bacteria</taxon>
        <taxon>Pseudomonadati</taxon>
        <taxon>Thermodesulfobacteriota</taxon>
        <taxon>Desulfuromonadia</taxon>
        <taxon>Desulfuromonadales</taxon>
        <taxon>Geopsychrobacteraceae</taxon>
        <taxon>Malonomonas</taxon>
    </lineage>
</organism>
<dbReference type="CDD" id="cd00609">
    <property type="entry name" value="AAT_like"/>
    <property type="match status" value="1"/>
</dbReference>
<dbReference type="RefSeq" id="WP_072909485.1">
    <property type="nucleotide sequence ID" value="NZ_FQZT01000012.1"/>
</dbReference>
<comment type="cofactor">
    <cofactor evidence="1">
        <name>pyridoxal 5'-phosphate</name>
        <dbReference type="ChEBI" id="CHEBI:597326"/>
    </cofactor>
</comment>
<feature type="domain" description="Aminotransferase class I/classII large" evidence="7">
    <location>
        <begin position="48"/>
        <end position="416"/>
    </location>
</feature>
<dbReference type="InterPro" id="IPR015422">
    <property type="entry name" value="PyrdxlP-dep_Trfase_small"/>
</dbReference>
<comment type="similarity">
    <text evidence="2">Belongs to the class-I pyridoxal-phosphate-dependent aminotransferase family.</text>
</comment>
<evidence type="ECO:0000256" key="1">
    <source>
        <dbReference type="ARBA" id="ARBA00001933"/>
    </source>
</evidence>
<dbReference type="Proteomes" id="UP000184171">
    <property type="component" value="Unassembled WGS sequence"/>
</dbReference>
<keyword evidence="3 8" id="KW-0032">Aminotransferase</keyword>
<keyword evidence="4 8" id="KW-0808">Transferase</keyword>
<dbReference type="GO" id="GO:0030170">
    <property type="term" value="F:pyridoxal phosphate binding"/>
    <property type="evidence" value="ECO:0007669"/>
    <property type="project" value="InterPro"/>
</dbReference>
<evidence type="ECO:0000256" key="6">
    <source>
        <dbReference type="ARBA" id="ARBA00026106"/>
    </source>
</evidence>
<dbReference type="STRING" id="1122189.SAMN02745165_02928"/>
<name>A0A1M6L9T9_MALRU</name>